<organism evidence="2">
    <name type="scientific">marine metagenome</name>
    <dbReference type="NCBI Taxonomy" id="408172"/>
    <lineage>
        <taxon>unclassified sequences</taxon>
        <taxon>metagenomes</taxon>
        <taxon>ecological metagenomes</taxon>
    </lineage>
</organism>
<evidence type="ECO:0000313" key="2">
    <source>
        <dbReference type="EMBL" id="SVD37031.1"/>
    </source>
</evidence>
<evidence type="ECO:0000256" key="1">
    <source>
        <dbReference type="SAM" id="Phobius"/>
    </source>
</evidence>
<evidence type="ECO:0008006" key="3">
    <source>
        <dbReference type="Google" id="ProtNLM"/>
    </source>
</evidence>
<accession>A0A382UTL7</accession>
<feature type="transmembrane region" description="Helical" evidence="1">
    <location>
        <begin position="20"/>
        <end position="40"/>
    </location>
</feature>
<keyword evidence="1" id="KW-1133">Transmembrane helix</keyword>
<protein>
    <recommendedName>
        <fullName evidence="3">Transmembrane protein</fullName>
    </recommendedName>
</protein>
<name>A0A382UTL7_9ZZZZ</name>
<sequence>MKKVDDTPSLEFAHGTSSHYAYLITYITVVVLVMDVNSGLPLDFFSIQWVWNFIIDGNLHGFVSSVTGYHAD</sequence>
<dbReference type="EMBL" id="UINC01146355">
    <property type="protein sequence ID" value="SVD37031.1"/>
    <property type="molecule type" value="Genomic_DNA"/>
</dbReference>
<keyword evidence="1" id="KW-0472">Membrane</keyword>
<dbReference type="AlphaFoldDB" id="A0A382UTL7"/>
<keyword evidence="1" id="KW-0812">Transmembrane</keyword>
<gene>
    <name evidence="2" type="ORF">METZ01_LOCUS389885</name>
</gene>
<reference evidence="2" key="1">
    <citation type="submission" date="2018-05" db="EMBL/GenBank/DDBJ databases">
        <authorList>
            <person name="Lanie J.A."/>
            <person name="Ng W.-L."/>
            <person name="Kazmierczak K.M."/>
            <person name="Andrzejewski T.M."/>
            <person name="Davidsen T.M."/>
            <person name="Wayne K.J."/>
            <person name="Tettelin H."/>
            <person name="Glass J.I."/>
            <person name="Rusch D."/>
            <person name="Podicherti R."/>
            <person name="Tsui H.-C.T."/>
            <person name="Winkler M.E."/>
        </authorList>
    </citation>
    <scope>NUCLEOTIDE SEQUENCE</scope>
</reference>
<proteinExistence type="predicted"/>